<dbReference type="AlphaFoldDB" id="A0A928VNV7"/>
<dbReference type="PROSITE" id="PS51257">
    <property type="entry name" value="PROKAR_LIPOPROTEIN"/>
    <property type="match status" value="1"/>
</dbReference>
<keyword evidence="4" id="KW-1185">Reference proteome</keyword>
<feature type="signal peptide" evidence="2">
    <location>
        <begin position="1"/>
        <end position="29"/>
    </location>
</feature>
<evidence type="ECO:0008006" key="5">
    <source>
        <dbReference type="Google" id="ProtNLM"/>
    </source>
</evidence>
<dbReference type="EMBL" id="JADEXQ010000023">
    <property type="protein sequence ID" value="MBE9029842.1"/>
    <property type="molecule type" value="Genomic_DNA"/>
</dbReference>
<name>A0A928VNV7_9CYAN</name>
<dbReference type="Proteomes" id="UP000625316">
    <property type="component" value="Unassembled WGS sequence"/>
</dbReference>
<sequence>MRSHTFHQVQLVWLTSSCSALLLAAPTLASQTPVIEAKSVEAKPVATKPVAAQPSEQKQVEAIDATLVAQPLVVNEPVVQSIAIEPEIDEELAVMQELPGDRLANPALSSPIGSPIQLPTETDQTVLKFGAVDDPRIPADGRSIVELSGQILDAKGNKITQDALVTLTTATGKFIGDDYDPDQVGFQVLATQGEFKAQLQSTVKAGRVRVRAGIDPRLNAVNQKNPDWFYPTQVLEAYTQIEFITSLRPAITTGTLAFRLGADGANYWRSFREFLRPDANGTALDVDAAIFSTGKLGDWRVTTSYNNRRPLNQTCDGRNEVMRNDQLCENRYGVYGDSSNTEYTTPSTDSLFFKLERTSPTLNADPDYVMWGDYGTNELARRSQLFTATTQQLHGLKLNYNVGDLQLTGLYSNSVNGLGRDQITPDGTSGYYFLSNRLVIGGTETIYIETEQLERPGFVVKRQPMYRGSDYEIDYDRGTLLFRRPIQATEYDLFGNTLVRRIVATYQFENNGNNTNFYGGRLQYNFARELSNPSLAGLSYMRSDRGAQDFELYGADLRVPLGKAGQIVGEIARSNNQSPLTGDIDGTAYRLEANTGVADWLKARAYYRSVTENFSNNATTSFTPGQTRYGTELNASVTPSTNLGFSFDFEENYGVAAAPRLTFFDIFNPQPTATPGSAVNNTLTTIRAGIAQQLGASTASLEYVSRDREDRIGNTFTGDTEQLVSRLNVPMSPSLTFLAQNELNLQNANDPLYPNRTTLGLDWKAFPGISLRLAHQFLEGGLFGGNSITSLGTLLDYKLSEDASVTGRYTLLGGTNGVLGQGAVGLKYRWAVAPGLRMNLGYERIFGSVVGGTAAGNQFLQPYAVGQTASSLGLLSGDSYNIGFDYTENPDFKASARLEHRDSSAGSNTVISAAADGRVSSSLTALFRYQKANAANQLISGLGDTTKLRLGLAYRNPDRDDWNALLRYEYRRNPSTIPDTLLLGSGTGSREHLFAFETIYEPDPKWEFYGKYAYRSSTSRLASNFVNNSAIHLAQLRAAYQFDYHWDIAAEGRLIAQPTANYNETGFAVELGYYPSPDLRFFLGYSFGRADDEDFTGTRSRGGPYIGVGLKVNELFNGFGRQSLPPVKTAQTNEPQDSNAAQAQPEKVTALKTPQSPQPIDVTRPQTDKLATPETTVESPPKTIPKRY</sequence>
<proteinExistence type="predicted"/>
<comment type="caution">
    <text evidence="3">The sequence shown here is derived from an EMBL/GenBank/DDBJ whole genome shotgun (WGS) entry which is preliminary data.</text>
</comment>
<dbReference type="InterPro" id="IPR013783">
    <property type="entry name" value="Ig-like_fold"/>
</dbReference>
<evidence type="ECO:0000256" key="1">
    <source>
        <dbReference type="SAM" id="MobiDB-lite"/>
    </source>
</evidence>
<dbReference type="SUPFAM" id="SSF56935">
    <property type="entry name" value="Porins"/>
    <property type="match status" value="1"/>
</dbReference>
<feature type="chain" id="PRO_5037311017" description="TonB-dependent receptor" evidence="2">
    <location>
        <begin position="30"/>
        <end position="1188"/>
    </location>
</feature>
<dbReference type="Gene3D" id="2.60.40.10">
    <property type="entry name" value="Immunoglobulins"/>
    <property type="match status" value="1"/>
</dbReference>
<dbReference type="RefSeq" id="WP_264324661.1">
    <property type="nucleotide sequence ID" value="NZ_JADEXQ010000023.1"/>
</dbReference>
<gene>
    <name evidence="3" type="ORF">IQ266_08885</name>
</gene>
<protein>
    <recommendedName>
        <fullName evidence="5">TonB-dependent receptor</fullName>
    </recommendedName>
</protein>
<accession>A0A928VNV7</accession>
<evidence type="ECO:0000313" key="3">
    <source>
        <dbReference type="EMBL" id="MBE9029842.1"/>
    </source>
</evidence>
<feature type="region of interest" description="Disordered" evidence="1">
    <location>
        <begin position="1123"/>
        <end position="1188"/>
    </location>
</feature>
<organism evidence="3 4">
    <name type="scientific">Romeriopsis navalis LEGE 11480</name>
    <dbReference type="NCBI Taxonomy" id="2777977"/>
    <lineage>
        <taxon>Bacteria</taxon>
        <taxon>Bacillati</taxon>
        <taxon>Cyanobacteriota</taxon>
        <taxon>Cyanophyceae</taxon>
        <taxon>Leptolyngbyales</taxon>
        <taxon>Leptolyngbyaceae</taxon>
        <taxon>Romeriopsis</taxon>
        <taxon>Romeriopsis navalis</taxon>
    </lineage>
</organism>
<reference evidence="3" key="1">
    <citation type="submission" date="2020-10" db="EMBL/GenBank/DDBJ databases">
        <authorList>
            <person name="Castelo-Branco R."/>
            <person name="Eusebio N."/>
            <person name="Adriana R."/>
            <person name="Vieira A."/>
            <person name="Brugerolle De Fraissinette N."/>
            <person name="Rezende De Castro R."/>
            <person name="Schneider M.P."/>
            <person name="Vasconcelos V."/>
            <person name="Leao P.N."/>
        </authorList>
    </citation>
    <scope>NUCLEOTIDE SEQUENCE</scope>
    <source>
        <strain evidence="3">LEGE 11480</strain>
    </source>
</reference>
<keyword evidence="2" id="KW-0732">Signal</keyword>
<evidence type="ECO:0000313" key="4">
    <source>
        <dbReference type="Proteomes" id="UP000625316"/>
    </source>
</evidence>
<evidence type="ECO:0000256" key="2">
    <source>
        <dbReference type="SAM" id="SignalP"/>
    </source>
</evidence>
<feature type="compositionally biased region" description="Polar residues" evidence="1">
    <location>
        <begin position="1129"/>
        <end position="1142"/>
    </location>
</feature>